<dbReference type="Gene3D" id="3.40.50.1000">
    <property type="entry name" value="HAD superfamily/HAD-like"/>
    <property type="match status" value="1"/>
</dbReference>
<dbReference type="GO" id="GO:0005992">
    <property type="term" value="P:trehalose biosynthetic process"/>
    <property type="evidence" value="ECO:0007669"/>
    <property type="project" value="InterPro"/>
</dbReference>
<dbReference type="GO" id="GO:0046872">
    <property type="term" value="F:metal ion binding"/>
    <property type="evidence" value="ECO:0007669"/>
    <property type="project" value="UniProtKB-KW"/>
</dbReference>
<dbReference type="Proteomes" id="UP000602087">
    <property type="component" value="Unassembled WGS sequence"/>
</dbReference>
<proteinExistence type="inferred from homology"/>
<keyword evidence="3" id="KW-0460">Magnesium</keyword>
<dbReference type="PANTHER" id="PTHR43768">
    <property type="entry name" value="TREHALOSE 6-PHOSPHATE PHOSPHATASE"/>
    <property type="match status" value="1"/>
</dbReference>
<keyword evidence="5" id="KW-1185">Reference proteome</keyword>
<comment type="pathway">
    <text evidence="3">Glycan biosynthesis; trehalose biosynthesis.</text>
</comment>
<comment type="function">
    <text evidence="2 3">Removes the phosphate from trehalose 6-phosphate to produce free trehalose.</text>
</comment>
<sequence length="270" mass="27367">MTEGPAVPLDRPVLDAIAALAALDGEGPVLVASDFDGVLAPLVDDPSASRPTPGASAALTRLAALPPGRARTALVSGRNLAALAELSSPPAGVLLVGSHGAERGAVLGSGAVETLPFALEPDQADALRAVSDGLEAIAGPVDGAWVEHKPSAAVLHTRRCSPEDARRSVEAAVELGASLPVHTMQGKDVVEIAVVETSKGQAIDALRAELGAVAVVYLGDDVTDERAFAVLHEGDLGIKVGPGETVARVRVSTTDDAAEVLAVLAEHLER</sequence>
<evidence type="ECO:0000256" key="2">
    <source>
        <dbReference type="ARBA" id="ARBA00024179"/>
    </source>
</evidence>
<protein>
    <recommendedName>
        <fullName evidence="3">Trehalose 6-phosphate phosphatase</fullName>
        <ecNumber evidence="3">3.1.3.12</ecNumber>
    </recommendedName>
</protein>
<dbReference type="GO" id="GO:0004805">
    <property type="term" value="F:trehalose-phosphatase activity"/>
    <property type="evidence" value="ECO:0007669"/>
    <property type="project" value="UniProtKB-EC"/>
</dbReference>
<comment type="similarity">
    <text evidence="3">Belongs to the trehalose phosphatase family.</text>
</comment>
<keyword evidence="1 3" id="KW-0378">Hydrolase</keyword>
<comment type="cofactor">
    <cofactor evidence="3">
        <name>Mg(2+)</name>
        <dbReference type="ChEBI" id="CHEBI:18420"/>
    </cofactor>
</comment>
<name>A0A934I7D8_9MICO</name>
<keyword evidence="3" id="KW-0479">Metal-binding</keyword>
<dbReference type="AlphaFoldDB" id="A0A934I7D8"/>
<comment type="catalytic activity">
    <reaction evidence="3">
        <text>alpha,alpha-trehalose 6-phosphate + H2O = alpha,alpha-trehalose + phosphate</text>
        <dbReference type="Rhea" id="RHEA:23420"/>
        <dbReference type="ChEBI" id="CHEBI:15377"/>
        <dbReference type="ChEBI" id="CHEBI:16551"/>
        <dbReference type="ChEBI" id="CHEBI:43474"/>
        <dbReference type="ChEBI" id="CHEBI:58429"/>
        <dbReference type="EC" id="3.1.3.12"/>
    </reaction>
</comment>
<organism evidence="4 5">
    <name type="scientific">Sanguibacter suaedae</name>
    <dbReference type="NCBI Taxonomy" id="2795737"/>
    <lineage>
        <taxon>Bacteria</taxon>
        <taxon>Bacillati</taxon>
        <taxon>Actinomycetota</taxon>
        <taxon>Actinomycetes</taxon>
        <taxon>Micrococcales</taxon>
        <taxon>Sanguibacteraceae</taxon>
        <taxon>Sanguibacter</taxon>
    </lineage>
</organism>
<dbReference type="InterPro" id="IPR023214">
    <property type="entry name" value="HAD_sf"/>
</dbReference>
<dbReference type="EMBL" id="JAEINH010000004">
    <property type="protein sequence ID" value="MBI9114527.1"/>
    <property type="molecule type" value="Genomic_DNA"/>
</dbReference>
<dbReference type="Gene3D" id="3.30.70.1020">
    <property type="entry name" value="Trehalose-6-phosphate phosphatase related protein, domain 2"/>
    <property type="match status" value="1"/>
</dbReference>
<dbReference type="SUPFAM" id="SSF56784">
    <property type="entry name" value="HAD-like"/>
    <property type="match status" value="1"/>
</dbReference>
<dbReference type="Pfam" id="PF02358">
    <property type="entry name" value="Trehalose_PPase"/>
    <property type="match status" value="1"/>
</dbReference>
<gene>
    <name evidence="4" type="primary">otsB</name>
    <name evidence="4" type="ORF">JAV76_05815</name>
</gene>
<dbReference type="NCBIfam" id="TIGR00685">
    <property type="entry name" value="T6PP"/>
    <property type="match status" value="1"/>
</dbReference>
<dbReference type="PANTHER" id="PTHR43768:SF3">
    <property type="entry name" value="TREHALOSE 6-PHOSPHATE PHOSPHATASE"/>
    <property type="match status" value="1"/>
</dbReference>
<reference evidence="4" key="1">
    <citation type="submission" date="2020-12" db="EMBL/GenBank/DDBJ databases">
        <title>Sanguibacter suaedae sp. nov., isolated from Suaeda aralocaspica.</title>
        <authorList>
            <person name="Ma Q."/>
        </authorList>
    </citation>
    <scope>NUCLEOTIDE SEQUENCE</scope>
    <source>
        <strain evidence="4">YZGR15</strain>
    </source>
</reference>
<dbReference type="EC" id="3.1.3.12" evidence="3"/>
<accession>A0A934I7D8</accession>
<evidence type="ECO:0000256" key="1">
    <source>
        <dbReference type="ARBA" id="ARBA00022801"/>
    </source>
</evidence>
<evidence type="ECO:0000313" key="4">
    <source>
        <dbReference type="EMBL" id="MBI9114527.1"/>
    </source>
</evidence>
<comment type="caution">
    <text evidence="4">The sequence shown here is derived from an EMBL/GenBank/DDBJ whole genome shotgun (WGS) entry which is preliminary data.</text>
</comment>
<dbReference type="InterPro" id="IPR044651">
    <property type="entry name" value="OTSB-like"/>
</dbReference>
<dbReference type="InterPro" id="IPR003337">
    <property type="entry name" value="Trehalose_PPase"/>
</dbReference>
<dbReference type="InterPro" id="IPR036412">
    <property type="entry name" value="HAD-like_sf"/>
</dbReference>
<evidence type="ECO:0000313" key="5">
    <source>
        <dbReference type="Proteomes" id="UP000602087"/>
    </source>
</evidence>
<evidence type="ECO:0000256" key="3">
    <source>
        <dbReference type="RuleBase" id="RU361117"/>
    </source>
</evidence>